<feature type="domain" description="Prephenate/arogenate dehydrogenase" evidence="4">
    <location>
        <begin position="99"/>
        <end position="361"/>
    </location>
</feature>
<dbReference type="Gene3D" id="3.40.50.720">
    <property type="entry name" value="NAD(P)-binding Rossmann-like Domain"/>
    <property type="match status" value="1"/>
</dbReference>
<reference evidence="6" key="1">
    <citation type="submission" date="2013-11" db="EMBL/GenBank/DDBJ databases">
        <title>Symbiont-containing voluminous jelly as an extraordinary maternal gift for overwintering insect nymphs.</title>
        <authorList>
            <person name="Kaiwa N."/>
            <person name="Hosokawa T."/>
            <person name="Nikoh N."/>
            <person name="Meng X.Y."/>
            <person name="Tanahashi M."/>
            <person name="Moriyama M."/>
            <person name="Maeda T."/>
            <person name="Yamaguchi K."/>
            <person name="Shigenobu S."/>
            <person name="Ito M."/>
            <person name="Fukatsu T."/>
        </authorList>
    </citation>
    <scope>NUCLEOTIDE SEQUENCE [LARGE SCALE GENOMIC DNA]</scope>
    <source>
        <strain evidence="6">UwTKB</strain>
    </source>
</reference>
<dbReference type="Pfam" id="PF02153">
    <property type="entry name" value="PDH_N"/>
    <property type="match status" value="1"/>
</dbReference>
<comment type="pathway">
    <text evidence="2">Amino-acid biosynthesis; L-tyrosine biosynthesis; (4-hydroxyphenyl)pyruvate from prephenate (NAD(+) route): step 1/1.</text>
</comment>
<dbReference type="InterPro" id="IPR036979">
    <property type="entry name" value="CM_dom_sf"/>
</dbReference>
<dbReference type="PANTHER" id="PTHR21363:SF0">
    <property type="entry name" value="PREPHENATE DEHYDROGENASE [NADP(+)]"/>
    <property type="match status" value="1"/>
</dbReference>
<dbReference type="Gene3D" id="1.20.59.10">
    <property type="entry name" value="Chorismate mutase"/>
    <property type="match status" value="1"/>
</dbReference>
<keyword evidence="1 2" id="KW-0560">Oxidoreductase</keyword>
<comment type="pathway">
    <text evidence="2">Metabolic intermediate biosynthesis; prephenate biosynthesis; prephenate from chorismate: step 1/1.</text>
</comment>
<dbReference type="SUPFAM" id="SSF48179">
    <property type="entry name" value="6-phosphogluconate dehydrogenase C-terminal domain-like"/>
    <property type="match status" value="1"/>
</dbReference>
<dbReference type="GO" id="GO:0008977">
    <property type="term" value="F:prephenate dehydrogenase (NAD+) activity"/>
    <property type="evidence" value="ECO:0007669"/>
    <property type="project" value="InterPro"/>
</dbReference>
<dbReference type="STRING" id="1410383.TGUWTKB_4250"/>
<feature type="domain" description="Chorismate mutase" evidence="3">
    <location>
        <begin position="1"/>
        <end position="90"/>
    </location>
</feature>
<name>A0A090AQN1_9ENTR</name>
<dbReference type="AlphaFoldDB" id="A0A090AQN1"/>
<dbReference type="Pfam" id="PF20463">
    <property type="entry name" value="PDH_C"/>
    <property type="match status" value="1"/>
</dbReference>
<organism evidence="5 6">
    <name type="scientific">Candidatus Tachikawaea gelatinosa</name>
    <dbReference type="NCBI Taxonomy" id="1410383"/>
    <lineage>
        <taxon>Bacteria</taxon>
        <taxon>Pseudomonadati</taxon>
        <taxon>Pseudomonadota</taxon>
        <taxon>Gammaproteobacteria</taxon>
        <taxon>Enterobacterales</taxon>
        <taxon>Enterobacteriaceae</taxon>
        <taxon>Candidatus Tachikawaea</taxon>
    </lineage>
</organism>
<evidence type="ECO:0000313" key="6">
    <source>
        <dbReference type="Proteomes" id="UP000031627"/>
    </source>
</evidence>
<dbReference type="GO" id="GO:0004665">
    <property type="term" value="F:prephenate dehydrogenase (NADP+) activity"/>
    <property type="evidence" value="ECO:0007669"/>
    <property type="project" value="InterPro"/>
</dbReference>
<dbReference type="UniPathway" id="UPA00122">
    <property type="reaction ID" value="UER00961"/>
</dbReference>
<dbReference type="GO" id="GO:0005737">
    <property type="term" value="C:cytoplasm"/>
    <property type="evidence" value="ECO:0007669"/>
    <property type="project" value="UniProtKB-SubCell"/>
</dbReference>
<dbReference type="EMBL" id="AP014521">
    <property type="protein sequence ID" value="BAP58652.1"/>
    <property type="molecule type" value="Genomic_DNA"/>
</dbReference>
<dbReference type="PROSITE" id="PS51168">
    <property type="entry name" value="CHORISMATE_MUT_2"/>
    <property type="match status" value="1"/>
</dbReference>
<dbReference type="PANTHER" id="PTHR21363">
    <property type="entry name" value="PREPHENATE DEHYDROGENASE"/>
    <property type="match status" value="1"/>
</dbReference>
<evidence type="ECO:0000256" key="1">
    <source>
        <dbReference type="ARBA" id="ARBA00023002"/>
    </source>
</evidence>
<dbReference type="PIRSF" id="PIRSF001499">
    <property type="entry name" value="Chor_mut_pdh_Tpr"/>
    <property type="match status" value="1"/>
</dbReference>
<evidence type="ECO:0000259" key="3">
    <source>
        <dbReference type="PROSITE" id="PS51168"/>
    </source>
</evidence>
<dbReference type="PROSITE" id="PS51176">
    <property type="entry name" value="PDH_ADH"/>
    <property type="match status" value="1"/>
</dbReference>
<dbReference type="NCBIfam" id="NF008400">
    <property type="entry name" value="PRK11199.1"/>
    <property type="match status" value="1"/>
</dbReference>
<dbReference type="InterPro" id="IPR046826">
    <property type="entry name" value="PDH_N"/>
</dbReference>
<keyword evidence="2" id="KW-0963">Cytoplasm</keyword>
<gene>
    <name evidence="5" type="primary">tyrA</name>
    <name evidence="5" type="ORF">TGUWTKB_4250</name>
</gene>
<dbReference type="GO" id="GO:0006571">
    <property type="term" value="P:tyrosine biosynthetic process"/>
    <property type="evidence" value="ECO:0007669"/>
    <property type="project" value="UniProtKB-UniPathway"/>
</dbReference>
<dbReference type="Proteomes" id="UP000031627">
    <property type="component" value="Chromosome"/>
</dbReference>
<proteinExistence type="predicted"/>
<dbReference type="GO" id="GO:0046417">
    <property type="term" value="P:chorismate metabolic process"/>
    <property type="evidence" value="ECO:0007669"/>
    <property type="project" value="InterPro"/>
</dbReference>
<dbReference type="InterPro" id="IPR008927">
    <property type="entry name" value="6-PGluconate_DH-like_C_sf"/>
</dbReference>
<evidence type="ECO:0000259" key="4">
    <source>
        <dbReference type="PROSITE" id="PS51176"/>
    </source>
</evidence>
<dbReference type="InterPro" id="IPR003099">
    <property type="entry name" value="Prephen_DH"/>
</dbReference>
<protein>
    <recommendedName>
        <fullName evidence="2">T-protein</fullName>
    </recommendedName>
</protein>
<evidence type="ECO:0000313" key="5">
    <source>
        <dbReference type="EMBL" id="BAP58652.1"/>
    </source>
</evidence>
<accession>A0A090AQN1</accession>
<reference evidence="5 6" key="2">
    <citation type="journal article" date="2014" name="Curr. Biol.">
        <title>Symbiont-Supplemented Maternal Investment Underpinning Host's Ecological Adaptation.</title>
        <authorList>
            <person name="Kaiwa N."/>
            <person name="Hosokawa T."/>
            <person name="Nikoh N."/>
            <person name="Tanahashi M."/>
            <person name="Moriyama M."/>
            <person name="Meng X.Y."/>
            <person name="Maeda T."/>
            <person name="Yamaguchi K."/>
            <person name="Shigenobu S."/>
            <person name="Ito M."/>
            <person name="Fukatsu T."/>
        </authorList>
    </citation>
    <scope>NUCLEOTIDE SEQUENCE [LARGE SCALE GENOMIC DNA]</scope>
    <source>
        <strain evidence="5 6">UwTKB</strain>
    </source>
</reference>
<dbReference type="RefSeq" id="WP_041063122.1">
    <property type="nucleotide sequence ID" value="NZ_AP014521.1"/>
</dbReference>
<keyword evidence="2" id="KW-0413">Isomerase</keyword>
<dbReference type="OrthoDB" id="6198144at2"/>
<dbReference type="UniPathway" id="UPA00120">
    <property type="reaction ID" value="UER00203"/>
</dbReference>
<keyword evidence="2" id="KW-0028">Amino-acid biosynthesis</keyword>
<keyword evidence="2" id="KW-0057">Aromatic amino acid biosynthesis</keyword>
<dbReference type="SUPFAM" id="SSF48600">
    <property type="entry name" value="Chorismate mutase II"/>
    <property type="match status" value="1"/>
</dbReference>
<sequence>MLDELKKLRKNIDVLDKKFIKLITKRLKIVTEIGKIKKKHGLSIHDPIREKKMLSSRCEEAKLNGVSSCLVKDLLKRIMRESYFNENQEGFKKICLNLRPIIIIGGLGKMGQLFNKMLKLSGYKVHILEKNDWHNAKKILNNPMMVIVSIPVLLVKPIILKLSSLPKDCILIDLTSIKHRPLNVMLNVHSGPVLGLHPMFGPECKNLVKQLIIVCHGRYPEKYEWFLEQMRIWGVKLYVVNAIQHDYYMNFIQILRYFITFSYGLNFLEEDVNLKKMLDLSSPIYHIEIAMIGRFFNQNPELYADIMMSSGNNIFFIKRYYKILSKLITILEKKDKEKFIDYFKKIKTWFKSYAKKLSKKSDDILGQLNDNI</sequence>
<keyword evidence="6" id="KW-1185">Reference proteome</keyword>
<dbReference type="GO" id="GO:0004106">
    <property type="term" value="F:chorismate mutase activity"/>
    <property type="evidence" value="ECO:0007669"/>
    <property type="project" value="InterPro"/>
</dbReference>
<keyword evidence="2" id="KW-0827">Tyrosine biosynthesis</keyword>
<dbReference type="Gene3D" id="1.10.3660.10">
    <property type="entry name" value="6-phosphogluconate dehydrogenase C-terminal like domain"/>
    <property type="match status" value="1"/>
</dbReference>
<keyword evidence="2" id="KW-0520">NAD</keyword>
<dbReference type="SUPFAM" id="SSF51735">
    <property type="entry name" value="NAD(P)-binding Rossmann-fold domains"/>
    <property type="match status" value="1"/>
</dbReference>
<evidence type="ECO:0000256" key="2">
    <source>
        <dbReference type="PIRNR" id="PIRNR001499"/>
    </source>
</evidence>
<dbReference type="KEGG" id="sbw:TGUWTKB_4250"/>
<dbReference type="Pfam" id="PF01817">
    <property type="entry name" value="CM_2"/>
    <property type="match status" value="1"/>
</dbReference>
<dbReference type="InterPro" id="IPR036291">
    <property type="entry name" value="NAD(P)-bd_dom_sf"/>
</dbReference>
<comment type="subcellular location">
    <subcellularLocation>
        <location evidence="2">Cytoplasm</location>
    </subcellularLocation>
</comment>
<dbReference type="InterPro" id="IPR050812">
    <property type="entry name" value="Preph/Arog_dehydrog"/>
</dbReference>
<dbReference type="HOGENOM" id="CLU_036672_1_1_6"/>
<dbReference type="InterPro" id="IPR046825">
    <property type="entry name" value="PDH_C"/>
</dbReference>
<dbReference type="InterPro" id="IPR036263">
    <property type="entry name" value="Chorismate_II_sf"/>
</dbReference>
<dbReference type="GO" id="GO:0070403">
    <property type="term" value="F:NAD+ binding"/>
    <property type="evidence" value="ECO:0007669"/>
    <property type="project" value="InterPro"/>
</dbReference>
<dbReference type="InterPro" id="IPR002701">
    <property type="entry name" value="CM_II_prokaryot"/>
</dbReference>
<dbReference type="SMART" id="SM00830">
    <property type="entry name" value="CM_2"/>
    <property type="match status" value="1"/>
</dbReference>
<dbReference type="InterPro" id="IPR008244">
    <property type="entry name" value="Chor_mut/prephenate_DH_T"/>
</dbReference>